<keyword evidence="8" id="KW-1185">Reference proteome</keyword>
<protein>
    <recommendedName>
        <fullName evidence="2">histidine kinase</fullName>
        <ecNumber evidence="2">2.7.13.3</ecNumber>
    </recommendedName>
</protein>
<keyword evidence="3" id="KW-0808">Transferase</keyword>
<dbReference type="Pfam" id="PF02518">
    <property type="entry name" value="HATPase_c"/>
    <property type="match status" value="1"/>
</dbReference>
<evidence type="ECO:0000259" key="6">
    <source>
        <dbReference type="PROSITE" id="PS50109"/>
    </source>
</evidence>
<organism evidence="7 8">
    <name type="scientific">Sulfitobacter sediminis</name>
    <dbReference type="NCBI Taxonomy" id="3234186"/>
    <lineage>
        <taxon>Bacteria</taxon>
        <taxon>Pseudomonadati</taxon>
        <taxon>Pseudomonadota</taxon>
        <taxon>Alphaproteobacteria</taxon>
        <taxon>Rhodobacterales</taxon>
        <taxon>Roseobacteraceae</taxon>
        <taxon>Sulfitobacter</taxon>
    </lineage>
</organism>
<keyword evidence="5" id="KW-0902">Two-component regulatory system</keyword>
<keyword evidence="4 7" id="KW-0418">Kinase</keyword>
<dbReference type="PROSITE" id="PS50109">
    <property type="entry name" value="HIS_KIN"/>
    <property type="match status" value="1"/>
</dbReference>
<evidence type="ECO:0000256" key="3">
    <source>
        <dbReference type="ARBA" id="ARBA00022679"/>
    </source>
</evidence>
<comment type="caution">
    <text evidence="7">The sequence shown here is derived from an EMBL/GenBank/DDBJ whole genome shotgun (WGS) entry which is preliminary data.</text>
</comment>
<accession>A0ABV3RSW8</accession>
<gene>
    <name evidence="7" type="ORF">AB2B41_18880</name>
</gene>
<dbReference type="SMART" id="SM00387">
    <property type="entry name" value="HATPase_c"/>
    <property type="match status" value="1"/>
</dbReference>
<dbReference type="PANTHER" id="PTHR43711:SF1">
    <property type="entry name" value="HISTIDINE KINASE 1"/>
    <property type="match status" value="1"/>
</dbReference>
<dbReference type="GO" id="GO:0016301">
    <property type="term" value="F:kinase activity"/>
    <property type="evidence" value="ECO:0007669"/>
    <property type="project" value="UniProtKB-KW"/>
</dbReference>
<dbReference type="EMBL" id="JBFNXX010000018">
    <property type="protein sequence ID" value="MEW9921678.1"/>
    <property type="molecule type" value="Genomic_DNA"/>
</dbReference>
<reference evidence="7 8" key="1">
    <citation type="submission" date="2024-07" db="EMBL/GenBank/DDBJ databases">
        <title>Marimonas sp.nov., isolated from tidal-flat sediment.</title>
        <authorList>
            <person name="Jayan J.N."/>
            <person name="Lee S.S."/>
        </authorList>
    </citation>
    <scope>NUCLEOTIDE SEQUENCE [LARGE SCALE GENOMIC DNA]</scope>
    <source>
        <strain evidence="7 8">MJW-29</strain>
    </source>
</reference>
<dbReference type="Proteomes" id="UP001556098">
    <property type="component" value="Unassembled WGS sequence"/>
</dbReference>
<dbReference type="InterPro" id="IPR036890">
    <property type="entry name" value="HATPase_C_sf"/>
</dbReference>
<evidence type="ECO:0000256" key="2">
    <source>
        <dbReference type="ARBA" id="ARBA00012438"/>
    </source>
</evidence>
<comment type="catalytic activity">
    <reaction evidence="1">
        <text>ATP + protein L-histidine = ADP + protein N-phospho-L-histidine.</text>
        <dbReference type="EC" id="2.7.13.3"/>
    </reaction>
</comment>
<dbReference type="PANTHER" id="PTHR43711">
    <property type="entry name" value="TWO-COMPONENT HISTIDINE KINASE"/>
    <property type="match status" value="1"/>
</dbReference>
<evidence type="ECO:0000313" key="8">
    <source>
        <dbReference type="Proteomes" id="UP001556098"/>
    </source>
</evidence>
<evidence type="ECO:0000256" key="4">
    <source>
        <dbReference type="ARBA" id="ARBA00022777"/>
    </source>
</evidence>
<dbReference type="InterPro" id="IPR050736">
    <property type="entry name" value="Sensor_HK_Regulatory"/>
</dbReference>
<sequence>MFRAEVEAKGLSFEVDAGDSELRAPPLVITRILSNLLSNAIQHTASGHVSLIAQPSDNGYRFAVQNSAYLEHDAGAEALFEHGNKGDASTGAGYGLAIIRQLAEKAGLALGWRSDRTDGTEFTLAVPAKAVA</sequence>
<dbReference type="RefSeq" id="WP_367879378.1">
    <property type="nucleotide sequence ID" value="NZ_JBFNXX010000018.1"/>
</dbReference>
<dbReference type="Gene3D" id="3.30.565.10">
    <property type="entry name" value="Histidine kinase-like ATPase, C-terminal domain"/>
    <property type="match status" value="1"/>
</dbReference>
<evidence type="ECO:0000256" key="1">
    <source>
        <dbReference type="ARBA" id="ARBA00000085"/>
    </source>
</evidence>
<feature type="domain" description="Histidine kinase" evidence="6">
    <location>
        <begin position="1"/>
        <end position="130"/>
    </location>
</feature>
<name>A0ABV3RSW8_9RHOB</name>
<proteinExistence type="predicted"/>
<dbReference type="SUPFAM" id="SSF55874">
    <property type="entry name" value="ATPase domain of HSP90 chaperone/DNA topoisomerase II/histidine kinase"/>
    <property type="match status" value="1"/>
</dbReference>
<dbReference type="EC" id="2.7.13.3" evidence="2"/>
<evidence type="ECO:0000313" key="7">
    <source>
        <dbReference type="EMBL" id="MEW9921678.1"/>
    </source>
</evidence>
<dbReference type="InterPro" id="IPR003594">
    <property type="entry name" value="HATPase_dom"/>
</dbReference>
<dbReference type="InterPro" id="IPR005467">
    <property type="entry name" value="His_kinase_dom"/>
</dbReference>
<evidence type="ECO:0000256" key="5">
    <source>
        <dbReference type="ARBA" id="ARBA00023012"/>
    </source>
</evidence>